<dbReference type="PANTHER" id="PTHR10257:SF3">
    <property type="entry name" value="SERINE_THREONINE-PROTEIN PHOSPHATASE 2A 56 KDA REGULATORY SUBUNIT GAMMA ISOFORM"/>
    <property type="match status" value="1"/>
</dbReference>
<dbReference type="InterPro" id="IPR002554">
    <property type="entry name" value="PP2A_B56"/>
</dbReference>
<name>A0ABR2KJZ9_9EUKA</name>
<feature type="region of interest" description="Disordered" evidence="1">
    <location>
        <begin position="254"/>
        <end position="306"/>
    </location>
</feature>
<feature type="compositionally biased region" description="Low complexity" evidence="1">
    <location>
        <begin position="280"/>
        <end position="289"/>
    </location>
</feature>
<feature type="compositionally biased region" description="Basic and acidic residues" evidence="1">
    <location>
        <begin position="17"/>
        <end position="27"/>
    </location>
</feature>
<keyword evidence="3" id="KW-1185">Reference proteome</keyword>
<evidence type="ECO:0000313" key="3">
    <source>
        <dbReference type="Proteomes" id="UP001470230"/>
    </source>
</evidence>
<feature type="compositionally biased region" description="Low complexity" evidence="1">
    <location>
        <begin position="178"/>
        <end position="189"/>
    </location>
</feature>
<accession>A0ABR2KJZ9</accession>
<evidence type="ECO:0000313" key="2">
    <source>
        <dbReference type="EMBL" id="KAK8891096.1"/>
    </source>
</evidence>
<proteinExistence type="predicted"/>
<dbReference type="PANTHER" id="PTHR10257">
    <property type="entry name" value="SERINE/THREONINE PROTEIN PHOSPHATASE 2A PP2A REGULATORY SUBUNIT B"/>
    <property type="match status" value="1"/>
</dbReference>
<dbReference type="Gene3D" id="1.25.10.10">
    <property type="entry name" value="Leucine-rich Repeat Variant"/>
    <property type="match status" value="1"/>
</dbReference>
<dbReference type="SUPFAM" id="SSF48371">
    <property type="entry name" value="ARM repeat"/>
    <property type="match status" value="1"/>
</dbReference>
<dbReference type="Pfam" id="PF01603">
    <property type="entry name" value="B56"/>
    <property type="match status" value="2"/>
</dbReference>
<organism evidence="2 3">
    <name type="scientific">Tritrichomonas musculus</name>
    <dbReference type="NCBI Taxonomy" id="1915356"/>
    <lineage>
        <taxon>Eukaryota</taxon>
        <taxon>Metamonada</taxon>
        <taxon>Parabasalia</taxon>
        <taxon>Tritrichomonadida</taxon>
        <taxon>Tritrichomonadidae</taxon>
        <taxon>Tritrichomonas</taxon>
    </lineage>
</organism>
<protein>
    <submittedName>
        <fullName evidence="2">Uncharacterized protein</fullName>
    </submittedName>
</protein>
<gene>
    <name evidence="2" type="ORF">M9Y10_028301</name>
</gene>
<feature type="compositionally biased region" description="Basic and acidic residues" evidence="1">
    <location>
        <begin position="290"/>
        <end position="306"/>
    </location>
</feature>
<comment type="caution">
    <text evidence="2">The sequence shown here is derived from an EMBL/GenBank/DDBJ whole genome shotgun (WGS) entry which is preliminary data.</text>
</comment>
<dbReference type="InterPro" id="IPR011989">
    <property type="entry name" value="ARM-like"/>
</dbReference>
<feature type="compositionally biased region" description="Polar residues" evidence="1">
    <location>
        <begin position="139"/>
        <end position="151"/>
    </location>
</feature>
<dbReference type="EMBL" id="JAPFFF010000004">
    <property type="protein sequence ID" value="KAK8891096.1"/>
    <property type="molecule type" value="Genomic_DNA"/>
</dbReference>
<feature type="region of interest" description="Disordered" evidence="1">
    <location>
        <begin position="1"/>
        <end position="40"/>
    </location>
</feature>
<dbReference type="Proteomes" id="UP001470230">
    <property type="component" value="Unassembled WGS sequence"/>
</dbReference>
<feature type="region of interest" description="Disordered" evidence="1">
    <location>
        <begin position="79"/>
        <end position="189"/>
    </location>
</feature>
<sequence>MALFPDKKNKNFQAKELISDTNEKDKNMISPVSSENHEDEVLIDDTLNGISRDPNIVLTNKETTLSSPQLNISNSNPALKAYASLPGPFPFSLGSPRHKPSSSNSSSSDHGPNAKGCGLPINPSPKKAHRNISFGPSHVSFNVGSQSNQSADIPPPHSPSGPNKHLVFGPSTPISHIPSNQPSLQQQQLNSMLGRRKTSPLVQNSLLQRFKNSNNQAGNAPNDQESAKGIEQTASLIKEYIKELDENNINRGNYVPDSGCASPDDVDAINNHQIDDHKNASQSNENSSSKNEKINDDKEKEKTDNRNISLEDKPVIKLYNILSKPSCLINIKEDLLNELINTVKHIMTISILNKIPTKYIYSDQVVLLRLTNWGEYQYVHKILSLILHHGNRKVVDESFINQEFAHLLFEFYNSPEAEERLMVDNIFHFLAESFQTFNRFIYHECFTRILNHIQNDQTSFYCVNPALSFLNNFLNTNSHVLVMNHNPDAHTDTHYSFMNSNQEGSAPESADNFDGNSVIPNHIANYVDLFKLYLLPLFTSNFLPAFYSTLSQICSQFYGLFDQDAPLISMNYILNHWPTTNSQKQTIFLTHINVILPFISSDSMQKIVVPIFHRLSLCLQCNNYKVTNSTLNLINDETFFSTFSSFATTIIPIIVPKLLGLDDFWCSDLNGKHVNVLQRFLALDPESYQNALFKYEDDKENQAKDKLNPKSGEEAKKWNMVVSAAKDSYKEINTEEYSKKINFMTST</sequence>
<evidence type="ECO:0000256" key="1">
    <source>
        <dbReference type="SAM" id="MobiDB-lite"/>
    </source>
</evidence>
<reference evidence="2 3" key="1">
    <citation type="submission" date="2024-04" db="EMBL/GenBank/DDBJ databases">
        <title>Tritrichomonas musculus Genome.</title>
        <authorList>
            <person name="Alves-Ferreira E."/>
            <person name="Grigg M."/>
            <person name="Lorenzi H."/>
            <person name="Galac M."/>
        </authorList>
    </citation>
    <scope>NUCLEOTIDE SEQUENCE [LARGE SCALE GENOMIC DNA]</scope>
    <source>
        <strain evidence="2 3">EAF2021</strain>
    </source>
</reference>
<dbReference type="InterPro" id="IPR016024">
    <property type="entry name" value="ARM-type_fold"/>
</dbReference>